<name>A0A4U1Z5J3_9VIBR</name>
<dbReference type="GO" id="GO:0016020">
    <property type="term" value="C:membrane"/>
    <property type="evidence" value="ECO:0007669"/>
    <property type="project" value="InterPro"/>
</dbReference>
<feature type="transmembrane region" description="Helical" evidence="1">
    <location>
        <begin position="26"/>
        <end position="43"/>
    </location>
</feature>
<feature type="transmembrane region" description="Helical" evidence="1">
    <location>
        <begin position="52"/>
        <end position="73"/>
    </location>
</feature>
<evidence type="ECO:0000313" key="4">
    <source>
        <dbReference type="Proteomes" id="UP000307574"/>
    </source>
</evidence>
<dbReference type="EMBL" id="SYUV01000062">
    <property type="protein sequence ID" value="TKF28942.1"/>
    <property type="molecule type" value="Genomic_DNA"/>
</dbReference>
<gene>
    <name evidence="3" type="ORF">FCV50_17315</name>
</gene>
<dbReference type="InterPro" id="IPR000045">
    <property type="entry name" value="Prepilin_IV_endopep_pep"/>
</dbReference>
<dbReference type="RefSeq" id="WP_136980929.1">
    <property type="nucleotide sequence ID" value="NZ_SYUV01000062.1"/>
</dbReference>
<proteinExistence type="predicted"/>
<sequence length="136" mass="14971">MSPFAIYCGLLFIASVYDIKSRQVPALLIFILMLAPLLALYGVGNLNFNPQIMWSVIFTSFWVFTGYSVFGFGGADGKILLGLSFILPIDVMAIFTGIALSIFIIYFIIFFRKTNEAPFIPAIAITATGLIFSTSM</sequence>
<accession>A0A4U1Z5J3</accession>
<feature type="transmembrane region" description="Helical" evidence="1">
    <location>
        <begin position="117"/>
        <end position="135"/>
    </location>
</feature>
<dbReference type="Proteomes" id="UP000307574">
    <property type="component" value="Unassembled WGS sequence"/>
</dbReference>
<evidence type="ECO:0000313" key="3">
    <source>
        <dbReference type="EMBL" id="TKF28942.1"/>
    </source>
</evidence>
<dbReference type="AlphaFoldDB" id="A0A4U1Z5J3"/>
<protein>
    <recommendedName>
        <fullName evidence="2">Prepilin type IV endopeptidase peptidase domain-containing protein</fullName>
    </recommendedName>
</protein>
<keyword evidence="1" id="KW-0472">Membrane</keyword>
<feature type="transmembrane region" description="Helical" evidence="1">
    <location>
        <begin position="85"/>
        <end position="110"/>
    </location>
</feature>
<keyword evidence="1" id="KW-0812">Transmembrane</keyword>
<organism evidence="3 4">
    <name type="scientific">Vibrio kanaloae</name>
    <dbReference type="NCBI Taxonomy" id="170673"/>
    <lineage>
        <taxon>Bacteria</taxon>
        <taxon>Pseudomonadati</taxon>
        <taxon>Pseudomonadota</taxon>
        <taxon>Gammaproteobacteria</taxon>
        <taxon>Vibrionales</taxon>
        <taxon>Vibrionaceae</taxon>
        <taxon>Vibrio</taxon>
    </lineage>
</organism>
<feature type="domain" description="Prepilin type IV endopeptidase peptidase" evidence="2">
    <location>
        <begin position="6"/>
        <end position="108"/>
    </location>
</feature>
<dbReference type="Gene3D" id="1.20.120.1220">
    <property type="match status" value="1"/>
</dbReference>
<dbReference type="GO" id="GO:0004190">
    <property type="term" value="F:aspartic-type endopeptidase activity"/>
    <property type="evidence" value="ECO:0007669"/>
    <property type="project" value="InterPro"/>
</dbReference>
<evidence type="ECO:0000259" key="2">
    <source>
        <dbReference type="Pfam" id="PF01478"/>
    </source>
</evidence>
<reference evidence="3 4" key="1">
    <citation type="submission" date="2019-04" db="EMBL/GenBank/DDBJ databases">
        <title>A reverse ecology approach based on a biological definition of microbial populations.</title>
        <authorList>
            <person name="Arevalo P."/>
            <person name="Vaninsberghe D."/>
            <person name="Elsherbini J."/>
            <person name="Gore J."/>
            <person name="Polz M."/>
        </authorList>
    </citation>
    <scope>NUCLEOTIDE SEQUENCE [LARGE SCALE GENOMIC DNA]</scope>
    <source>
        <strain evidence="3 4">10N.261.46.F4</strain>
    </source>
</reference>
<evidence type="ECO:0000256" key="1">
    <source>
        <dbReference type="SAM" id="Phobius"/>
    </source>
</evidence>
<dbReference type="Pfam" id="PF01478">
    <property type="entry name" value="Peptidase_A24"/>
    <property type="match status" value="1"/>
</dbReference>
<comment type="caution">
    <text evidence="3">The sequence shown here is derived from an EMBL/GenBank/DDBJ whole genome shotgun (WGS) entry which is preliminary data.</text>
</comment>
<keyword evidence="1" id="KW-1133">Transmembrane helix</keyword>